<evidence type="ECO:0000313" key="6">
    <source>
        <dbReference type="Proteomes" id="UP000297288"/>
    </source>
</evidence>
<accession>A0A1G6L3H5</accession>
<dbReference type="InterPro" id="IPR015797">
    <property type="entry name" value="NUDIX_hydrolase-like_dom_sf"/>
</dbReference>
<dbReference type="OrthoDB" id="9810648at2"/>
<gene>
    <name evidence="4" type="ORF">E4650_01100</name>
    <name evidence="3" type="ORF">SAMN04488588_0989</name>
</gene>
<dbReference type="PROSITE" id="PS51462">
    <property type="entry name" value="NUDIX"/>
    <property type="match status" value="1"/>
</dbReference>
<evidence type="ECO:0000256" key="1">
    <source>
        <dbReference type="ARBA" id="ARBA00022801"/>
    </source>
</evidence>
<dbReference type="RefSeq" id="WP_091403276.1">
    <property type="nucleotide sequence ID" value="NZ_FMYV01000003.1"/>
</dbReference>
<sequence>MKNKNIFYDYKNINKYRTVNYCPNCGEKLAPRDDDFQKCDNCGYVNYVNPQTATAILITDGEKYLLGKRNSENVKNGYWALPGGFIEFKEDFLTAAKREVKEETNLDIKIDKIINVSHNFLNKNLHSLVIVLHATVINGEAKAGDDISQVKWFNYGEDMPEMAFDADIHIINYYYQKNPKGIKIDET</sequence>
<dbReference type="GO" id="GO:0016787">
    <property type="term" value="F:hydrolase activity"/>
    <property type="evidence" value="ECO:0007669"/>
    <property type="project" value="UniProtKB-KW"/>
</dbReference>
<evidence type="ECO:0000313" key="4">
    <source>
        <dbReference type="EMBL" id="TGG88821.1"/>
    </source>
</evidence>
<reference evidence="3 5" key="1">
    <citation type="submission" date="2016-10" db="EMBL/GenBank/DDBJ databases">
        <authorList>
            <person name="de Groot N.N."/>
        </authorList>
    </citation>
    <scope>NUCLEOTIDE SEQUENCE [LARGE SCALE GENOMIC DNA]</scope>
    <source>
        <strain evidence="3 5">WG14</strain>
    </source>
</reference>
<evidence type="ECO:0000259" key="2">
    <source>
        <dbReference type="PROSITE" id="PS51462"/>
    </source>
</evidence>
<dbReference type="Proteomes" id="UP000297288">
    <property type="component" value="Unassembled WGS sequence"/>
</dbReference>
<keyword evidence="1" id="KW-0378">Hydrolase</keyword>
<dbReference type="STRING" id="28234.SAMN04488588_0989"/>
<organism evidence="3 5">
    <name type="scientific">Geotoga petraea</name>
    <dbReference type="NCBI Taxonomy" id="28234"/>
    <lineage>
        <taxon>Bacteria</taxon>
        <taxon>Thermotogati</taxon>
        <taxon>Thermotogota</taxon>
        <taxon>Thermotogae</taxon>
        <taxon>Petrotogales</taxon>
        <taxon>Petrotogaceae</taxon>
        <taxon>Geotoga</taxon>
    </lineage>
</organism>
<keyword evidence="5" id="KW-1185">Reference proteome</keyword>
<dbReference type="Proteomes" id="UP000199322">
    <property type="component" value="Unassembled WGS sequence"/>
</dbReference>
<dbReference type="PANTHER" id="PTHR43736:SF1">
    <property type="entry name" value="DIHYDRONEOPTERIN TRIPHOSPHATE DIPHOSPHATASE"/>
    <property type="match status" value="1"/>
</dbReference>
<dbReference type="AlphaFoldDB" id="A0A1G6L3H5"/>
<dbReference type="Gene3D" id="3.90.79.10">
    <property type="entry name" value="Nucleoside Triphosphate Pyrophosphohydrolase"/>
    <property type="match status" value="1"/>
</dbReference>
<proteinExistence type="predicted"/>
<feature type="domain" description="Nudix hydrolase" evidence="2">
    <location>
        <begin position="49"/>
        <end position="179"/>
    </location>
</feature>
<dbReference type="InterPro" id="IPR020084">
    <property type="entry name" value="NUDIX_hydrolase_CS"/>
</dbReference>
<dbReference type="SUPFAM" id="SSF55811">
    <property type="entry name" value="Nudix"/>
    <property type="match status" value="1"/>
</dbReference>
<dbReference type="PROSITE" id="PS00893">
    <property type="entry name" value="NUDIX_BOX"/>
    <property type="match status" value="1"/>
</dbReference>
<name>A0A1G6L3H5_9BACT</name>
<dbReference type="PANTHER" id="PTHR43736">
    <property type="entry name" value="ADP-RIBOSE PYROPHOSPHATASE"/>
    <property type="match status" value="1"/>
</dbReference>
<dbReference type="EMBL" id="SRME01000001">
    <property type="protein sequence ID" value="TGG88821.1"/>
    <property type="molecule type" value="Genomic_DNA"/>
</dbReference>
<evidence type="ECO:0000313" key="3">
    <source>
        <dbReference type="EMBL" id="SDC37638.1"/>
    </source>
</evidence>
<dbReference type="EMBL" id="FMYV01000003">
    <property type="protein sequence ID" value="SDC37638.1"/>
    <property type="molecule type" value="Genomic_DNA"/>
</dbReference>
<protein>
    <submittedName>
        <fullName evidence="3">ADP-ribose pyrophosphatase YjhB, NUDIX family</fullName>
    </submittedName>
    <submittedName>
        <fullName evidence="4">NUDIX domain-containing protein</fullName>
    </submittedName>
</protein>
<reference evidence="4 6" key="2">
    <citation type="submission" date="2019-04" db="EMBL/GenBank/DDBJ databases">
        <title>Draft genome sequence data and analysis of a Fermenting Bacterium, Geotoga petraea strain HO-Geo1, isolated from heavy-oil petroleum reservoir in Russia.</title>
        <authorList>
            <person name="Grouzdev D.S."/>
            <person name="Semenova E.M."/>
            <person name="Sokolova D.S."/>
            <person name="Tourova T.P."/>
            <person name="Poltaraus A.B."/>
            <person name="Nazina T.N."/>
        </authorList>
    </citation>
    <scope>NUCLEOTIDE SEQUENCE [LARGE SCALE GENOMIC DNA]</scope>
    <source>
        <strain evidence="4 6">HO-Geo1</strain>
    </source>
</reference>
<evidence type="ECO:0000313" key="5">
    <source>
        <dbReference type="Proteomes" id="UP000199322"/>
    </source>
</evidence>
<dbReference type="InterPro" id="IPR000086">
    <property type="entry name" value="NUDIX_hydrolase_dom"/>
</dbReference>
<dbReference type="CDD" id="cd04678">
    <property type="entry name" value="NUDIX_MTH2_Nudt15"/>
    <property type="match status" value="1"/>
</dbReference>
<dbReference type="Pfam" id="PF00293">
    <property type="entry name" value="NUDIX"/>
    <property type="match status" value="1"/>
</dbReference>